<keyword evidence="1" id="KW-0472">Membrane</keyword>
<feature type="transmembrane region" description="Helical" evidence="1">
    <location>
        <begin position="133"/>
        <end position="155"/>
    </location>
</feature>
<sequence>MDSHVAESGEGALEAFGEPVPYAREIARSSGKEPSWSINSWTVLGNVAGLVGMLAAVRALTGWLEGGPLAITVGDGVGLLLLLALMGAVLRWPTPLIRVAVEHRVAVSLLTPVVLIGAFVGVFLLLRDTWFEVGVLPVALVAVVLMATSVVAAWIDAPPDGDQIVAPGQSPRPGGGARIAGALILPVLTLLLLGLTWGVHLLG</sequence>
<gene>
    <name evidence="2" type="ORF">GCM10011509_04750</name>
</gene>
<accession>A0ABQ2F536</accession>
<reference evidence="3" key="1">
    <citation type="journal article" date="2019" name="Int. J. Syst. Evol. Microbiol.">
        <title>The Global Catalogue of Microorganisms (GCM) 10K type strain sequencing project: providing services to taxonomists for standard genome sequencing and annotation.</title>
        <authorList>
            <consortium name="The Broad Institute Genomics Platform"/>
            <consortium name="The Broad Institute Genome Sequencing Center for Infectious Disease"/>
            <person name="Wu L."/>
            <person name="Ma J."/>
        </authorList>
    </citation>
    <scope>NUCLEOTIDE SEQUENCE [LARGE SCALE GENOMIC DNA]</scope>
    <source>
        <strain evidence="3">CGMCC 1.5362</strain>
    </source>
</reference>
<protein>
    <submittedName>
        <fullName evidence="2">Uncharacterized protein</fullName>
    </submittedName>
</protein>
<feature type="transmembrane region" description="Helical" evidence="1">
    <location>
        <begin position="105"/>
        <end position="126"/>
    </location>
</feature>
<keyword evidence="1" id="KW-0812">Transmembrane</keyword>
<feature type="transmembrane region" description="Helical" evidence="1">
    <location>
        <begin position="175"/>
        <end position="199"/>
    </location>
</feature>
<keyword evidence="1" id="KW-1133">Transmembrane helix</keyword>
<dbReference type="EMBL" id="BMLB01000001">
    <property type="protein sequence ID" value="GGK59522.1"/>
    <property type="molecule type" value="Genomic_DNA"/>
</dbReference>
<name>A0ABQ2F536_9MICO</name>
<keyword evidence="3" id="KW-1185">Reference proteome</keyword>
<comment type="caution">
    <text evidence="2">The sequence shown here is derived from an EMBL/GenBank/DDBJ whole genome shotgun (WGS) entry which is preliminary data.</text>
</comment>
<feature type="transmembrane region" description="Helical" evidence="1">
    <location>
        <begin position="69"/>
        <end position="93"/>
    </location>
</feature>
<evidence type="ECO:0000313" key="3">
    <source>
        <dbReference type="Proteomes" id="UP000662111"/>
    </source>
</evidence>
<organism evidence="2 3">
    <name type="scientific">Ornithinimicrobium pekingense</name>
    <dbReference type="NCBI Taxonomy" id="384677"/>
    <lineage>
        <taxon>Bacteria</taxon>
        <taxon>Bacillati</taxon>
        <taxon>Actinomycetota</taxon>
        <taxon>Actinomycetes</taxon>
        <taxon>Micrococcales</taxon>
        <taxon>Ornithinimicrobiaceae</taxon>
        <taxon>Ornithinimicrobium</taxon>
    </lineage>
</organism>
<dbReference type="Proteomes" id="UP000662111">
    <property type="component" value="Unassembled WGS sequence"/>
</dbReference>
<proteinExistence type="predicted"/>
<evidence type="ECO:0000313" key="2">
    <source>
        <dbReference type="EMBL" id="GGK59522.1"/>
    </source>
</evidence>
<evidence type="ECO:0000256" key="1">
    <source>
        <dbReference type="SAM" id="Phobius"/>
    </source>
</evidence>
<feature type="transmembrane region" description="Helical" evidence="1">
    <location>
        <begin position="38"/>
        <end position="57"/>
    </location>
</feature>